<gene>
    <name evidence="1" type="ORF">SIDU_15360</name>
</gene>
<evidence type="ECO:0008006" key="3">
    <source>
        <dbReference type="Google" id="ProtNLM"/>
    </source>
</evidence>
<accession>A0A1L5BSC2</accession>
<dbReference type="KEGG" id="sinb:SIDU_15360"/>
<sequence length="98" mass="10353">MRPDINHGKQHSRSETREPSVLALMALAWTLADDRRADRLLALTGLDADALRAGVADPAILGAVLGFLADHEPDLIACAESIGSSPEALITAKERLAA</sequence>
<dbReference type="Pfam" id="PF12096">
    <property type="entry name" value="DUF3572"/>
    <property type="match status" value="1"/>
</dbReference>
<name>A0A1L5BSC2_SPHIB</name>
<dbReference type="AlphaFoldDB" id="A0A1L5BSC2"/>
<dbReference type="InterPro" id="IPR021955">
    <property type="entry name" value="DUF3572"/>
</dbReference>
<dbReference type="RefSeq" id="WP_025771103.1">
    <property type="nucleotide sequence ID" value="NZ_CP013070.1"/>
</dbReference>
<dbReference type="Proteomes" id="UP000004550">
    <property type="component" value="Chromosome"/>
</dbReference>
<organism evidence="1 2">
    <name type="scientific">Sphingobium indicum (strain DSM 16412 / CCM 7286 / MTCC 6364 / B90A)</name>
    <dbReference type="NCBI Taxonomy" id="861109"/>
    <lineage>
        <taxon>Bacteria</taxon>
        <taxon>Pseudomonadati</taxon>
        <taxon>Pseudomonadota</taxon>
        <taxon>Alphaproteobacteria</taxon>
        <taxon>Sphingomonadales</taxon>
        <taxon>Sphingomonadaceae</taxon>
        <taxon>Sphingobium</taxon>
    </lineage>
</organism>
<evidence type="ECO:0000313" key="1">
    <source>
        <dbReference type="EMBL" id="APL95781.1"/>
    </source>
</evidence>
<evidence type="ECO:0000313" key="2">
    <source>
        <dbReference type="Proteomes" id="UP000004550"/>
    </source>
</evidence>
<proteinExistence type="predicted"/>
<reference evidence="1 2" key="1">
    <citation type="journal article" date="2012" name="J. Bacteriol.">
        <title>Genome sequence of Sphingobium indicum B90A, a hexachlorocyclohexane-degrading bacterium.</title>
        <authorList>
            <person name="Anand S."/>
            <person name="Sangwan N."/>
            <person name="Lata P."/>
            <person name="Kaur J."/>
            <person name="Dua A."/>
            <person name="Singh A.K."/>
            <person name="Verma M."/>
            <person name="Kaur J."/>
            <person name="Khurana J.P."/>
            <person name="Khurana P."/>
            <person name="Mathur S."/>
            <person name="Lal R."/>
        </authorList>
    </citation>
    <scope>NUCLEOTIDE SEQUENCE [LARGE SCALE GENOMIC DNA]</scope>
    <source>
        <strain evidence="2">DSM 16412 / CCM 7286 / MTCC 6364 / B90A</strain>
    </source>
</reference>
<protein>
    <recommendedName>
        <fullName evidence="3">DUF3572 domain-containing protein</fullName>
    </recommendedName>
</protein>
<dbReference type="EMBL" id="CP013070">
    <property type="protein sequence ID" value="APL95781.1"/>
    <property type="molecule type" value="Genomic_DNA"/>
</dbReference>